<evidence type="ECO:0000313" key="2">
    <source>
        <dbReference type="EMBL" id="NMU88013.1"/>
    </source>
</evidence>
<protein>
    <submittedName>
        <fullName evidence="2">Uncharacterized protein</fullName>
    </submittedName>
</protein>
<sequence>MKRSRKFDHREEERLLHFDSEFRKELHHIRELEVKAISMYAVYVVTTCAFVSRMEEQNSLITIILSLTSLLFAVGGISQFVGVHRRHKEILEVMIKINTDLGMFDAYFPQRWNGNLNKVSSAHFCLKELLDNIKNRKFSVVRASLYSLGWTVPSFILLAFISIGCYIGLHIGWGQGSLADITLALY</sequence>
<dbReference type="AlphaFoldDB" id="A0A7Y0XGJ8"/>
<keyword evidence="1" id="KW-1133">Transmembrane helix</keyword>
<feature type="transmembrane region" description="Helical" evidence="1">
    <location>
        <begin position="145"/>
        <end position="169"/>
    </location>
</feature>
<dbReference type="Proteomes" id="UP000518904">
    <property type="component" value="Unassembled WGS sequence"/>
</dbReference>
<keyword evidence="1" id="KW-0472">Membrane</keyword>
<feature type="transmembrane region" description="Helical" evidence="1">
    <location>
        <begin position="60"/>
        <end position="81"/>
    </location>
</feature>
<organism evidence="2 3">
    <name type="scientific">Vibrio parahaemolyticus</name>
    <dbReference type="NCBI Taxonomy" id="670"/>
    <lineage>
        <taxon>Bacteria</taxon>
        <taxon>Pseudomonadati</taxon>
        <taxon>Pseudomonadota</taxon>
        <taxon>Gammaproteobacteria</taxon>
        <taxon>Vibrionales</taxon>
        <taxon>Vibrionaceae</taxon>
        <taxon>Vibrio</taxon>
    </lineage>
</organism>
<feature type="transmembrane region" description="Helical" evidence="1">
    <location>
        <begin position="32"/>
        <end position="54"/>
    </location>
</feature>
<proteinExistence type="predicted"/>
<accession>A0A7Y0XGJ8</accession>
<gene>
    <name evidence="2" type="ORF">HKB16_34770</name>
</gene>
<keyword evidence="1" id="KW-0812">Transmembrane</keyword>
<comment type="caution">
    <text evidence="2">The sequence shown here is derived from an EMBL/GenBank/DDBJ whole genome shotgun (WGS) entry which is preliminary data.</text>
</comment>
<name>A0A7Y0XGJ8_VIBPH</name>
<reference evidence="2 3" key="1">
    <citation type="submission" date="2020-04" db="EMBL/GenBank/DDBJ databases">
        <title>Whole-genome sequencing of Vibrio spp. from China reveals different genetic environments of blaCTX-M-14 among diverse lineages.</title>
        <authorList>
            <person name="Zheng Z."/>
            <person name="Ye L."/>
            <person name="Chen S."/>
        </authorList>
    </citation>
    <scope>NUCLEOTIDE SEQUENCE [LARGE SCALE GENOMIC DNA]</scope>
    <source>
        <strain evidence="2 3">Vb0551</strain>
    </source>
</reference>
<evidence type="ECO:0000256" key="1">
    <source>
        <dbReference type="SAM" id="Phobius"/>
    </source>
</evidence>
<evidence type="ECO:0000313" key="3">
    <source>
        <dbReference type="Proteomes" id="UP000518904"/>
    </source>
</evidence>
<dbReference type="RefSeq" id="WP_141180103.1">
    <property type="nucleotide sequence ID" value="NZ_CP041202.1"/>
</dbReference>
<dbReference type="EMBL" id="JABCLB010002834">
    <property type="protein sequence ID" value="NMU88013.1"/>
    <property type="molecule type" value="Genomic_DNA"/>
</dbReference>